<keyword evidence="4" id="KW-1185">Reference proteome</keyword>
<feature type="compositionally biased region" description="Polar residues" evidence="2">
    <location>
        <begin position="209"/>
        <end position="242"/>
    </location>
</feature>
<name>A0ABR0TDE8_AURPU</name>
<dbReference type="Proteomes" id="UP001341245">
    <property type="component" value="Unassembled WGS sequence"/>
</dbReference>
<gene>
    <name evidence="3" type="ORF">QM012_002100</name>
</gene>
<evidence type="ECO:0000313" key="4">
    <source>
        <dbReference type="Proteomes" id="UP001341245"/>
    </source>
</evidence>
<accession>A0ABR0TDE8</accession>
<feature type="compositionally biased region" description="Pro residues" evidence="2">
    <location>
        <begin position="62"/>
        <end position="73"/>
    </location>
</feature>
<organism evidence="3 4">
    <name type="scientific">Aureobasidium pullulans</name>
    <name type="common">Black yeast</name>
    <name type="synonym">Pullularia pullulans</name>
    <dbReference type="NCBI Taxonomy" id="5580"/>
    <lineage>
        <taxon>Eukaryota</taxon>
        <taxon>Fungi</taxon>
        <taxon>Dikarya</taxon>
        <taxon>Ascomycota</taxon>
        <taxon>Pezizomycotina</taxon>
        <taxon>Dothideomycetes</taxon>
        <taxon>Dothideomycetidae</taxon>
        <taxon>Dothideales</taxon>
        <taxon>Saccotheciaceae</taxon>
        <taxon>Aureobasidium</taxon>
    </lineage>
</organism>
<proteinExistence type="predicted"/>
<feature type="compositionally biased region" description="Basic and acidic residues" evidence="2">
    <location>
        <begin position="24"/>
        <end position="38"/>
    </location>
</feature>
<feature type="compositionally biased region" description="Polar residues" evidence="2">
    <location>
        <begin position="507"/>
        <end position="516"/>
    </location>
</feature>
<sequence length="881" mass="100925">MASWDTYDHSRYRHDDPYNQPRRSRNDSTLDPTYHDFKQPFLYPSIPTKNRSRALTKSRDPSQPPRRWPPPPYVEDEEDSLRREHKPERVHNDHIPSRGTIGQDPLLIDVPDHIPDRRYVWVPSARTSPKAHSTPSSDDERARRRQKRKGPRVETTGLPEMRREASPYAWTKPTPSSQTPSKTSEGLFMSPEALTPSTAAKSTIFDKQPPTSIPRSDWSNPNRRSQQTPTRDGTRPRSTSQHVYEGRSTAEATRSAEDHIPQGSSNRYSWTRPDQPHSSPTTPLNPPIVEASRRQSGPTEGSPLPTDFSRKPAPPQVVNLQQSGRATQHPRQSSEGSYTSQDTFAPIRNPSSDKLRDNYPPSLPSSRPTSRGGSTQSSPQPSPRITHPSEYPWNMGSAASTTARRAQPPSRLAESTVLKMPRPQASRSISSPYSPLPYPDDDCPFETMPSEKDHQFFPAQPNTLPPPFSEPVTRANTPKQATQPTKVRPNEDRSAVSSASRREGSKSENAPSGTKKVQTERLPACRRVSYKVKYDDWYTLGGCPGFSICPRCFKFAFDRTQLGAAFKLLPNNAPRMARRCEFSNAWIRLAWILTMNNRQNTLNMMTTIFNVEEIEEPCPGNGRGWCNWYSIRDRDGHFLRDFIVCPSDVKRVETLFPGFRGLFVPLPTRYSYDKDEEILGRFCSLRTDHNNRFATYIDCLFQLHEDAVSGQRLPSTHEFVSLVRHKTRLPECIRDDKLEGVEWYYIPSLAPALTVCDECYHDVVLPWMRTNSEVAMRFNRTKQLVRNEGRGGVSCQLYSRRMRDAFRHAVDTNDMKYLARKAKNRKEVEEDLQRRCRDLQREAERLKGRSGYAISSWAEQELDQIQREIEAIGETWEMEWE</sequence>
<evidence type="ECO:0000313" key="3">
    <source>
        <dbReference type="EMBL" id="KAK6002462.1"/>
    </source>
</evidence>
<feature type="compositionally biased region" description="Basic and acidic residues" evidence="2">
    <location>
        <begin position="80"/>
        <end position="96"/>
    </location>
</feature>
<feature type="compositionally biased region" description="Polar residues" evidence="2">
    <location>
        <begin position="125"/>
        <end position="136"/>
    </location>
</feature>
<dbReference type="CDD" id="cd14686">
    <property type="entry name" value="bZIP"/>
    <property type="match status" value="1"/>
</dbReference>
<evidence type="ECO:0000256" key="2">
    <source>
        <dbReference type="SAM" id="MobiDB-lite"/>
    </source>
</evidence>
<evidence type="ECO:0000256" key="1">
    <source>
        <dbReference type="SAM" id="Coils"/>
    </source>
</evidence>
<feature type="compositionally biased region" description="Low complexity" evidence="2">
    <location>
        <begin position="364"/>
        <end position="379"/>
    </location>
</feature>
<feature type="compositionally biased region" description="Basic and acidic residues" evidence="2">
    <location>
        <begin position="488"/>
        <end position="506"/>
    </location>
</feature>
<comment type="caution">
    <text evidence="3">The sequence shown here is derived from an EMBL/GenBank/DDBJ whole genome shotgun (WGS) entry which is preliminary data.</text>
</comment>
<keyword evidence="1" id="KW-0175">Coiled coil</keyword>
<feature type="compositionally biased region" description="Polar residues" evidence="2">
    <location>
        <begin position="318"/>
        <end position="343"/>
    </location>
</feature>
<feature type="region of interest" description="Disordered" evidence="2">
    <location>
        <begin position="1"/>
        <end position="519"/>
    </location>
</feature>
<feature type="compositionally biased region" description="Basic and acidic residues" evidence="2">
    <location>
        <begin position="110"/>
        <end position="119"/>
    </location>
</feature>
<feature type="coiled-coil region" evidence="1">
    <location>
        <begin position="822"/>
        <end position="849"/>
    </location>
</feature>
<dbReference type="EMBL" id="JASGXD010000012">
    <property type="protein sequence ID" value="KAK6002462.1"/>
    <property type="molecule type" value="Genomic_DNA"/>
</dbReference>
<feature type="compositionally biased region" description="Polar residues" evidence="2">
    <location>
        <begin position="474"/>
        <end position="485"/>
    </location>
</feature>
<protein>
    <submittedName>
        <fullName evidence="3">Uncharacterized protein</fullName>
    </submittedName>
</protein>
<reference evidence="3 4" key="1">
    <citation type="submission" date="2023-11" db="EMBL/GenBank/DDBJ databases">
        <title>Draft genome sequence and annotation of the polyextremotolerant black yeast-like fungus Aureobasidium pullulans NRRL 62042.</title>
        <authorList>
            <person name="Dielentheis-Frenken M.R.E."/>
            <person name="Wibberg D."/>
            <person name="Blank L.M."/>
            <person name="Tiso T."/>
        </authorList>
    </citation>
    <scope>NUCLEOTIDE SEQUENCE [LARGE SCALE GENOMIC DNA]</scope>
    <source>
        <strain evidence="3 4">NRRL 62042</strain>
    </source>
</reference>
<feature type="compositionally biased region" description="Low complexity" evidence="2">
    <location>
        <begin position="171"/>
        <end position="184"/>
    </location>
</feature>
<feature type="compositionally biased region" description="Basic and acidic residues" evidence="2">
    <location>
        <begin position="1"/>
        <end position="17"/>
    </location>
</feature>